<proteinExistence type="predicted"/>
<reference evidence="3" key="1">
    <citation type="journal article" date="2020" name="Stud. Mycol.">
        <title>101 Dothideomycetes genomes: a test case for predicting lifestyles and emergence of pathogens.</title>
        <authorList>
            <person name="Haridas S."/>
            <person name="Albert R."/>
            <person name="Binder M."/>
            <person name="Bloem J."/>
            <person name="Labutti K."/>
            <person name="Salamov A."/>
            <person name="Andreopoulos B."/>
            <person name="Baker S."/>
            <person name="Barry K."/>
            <person name="Bills G."/>
            <person name="Bluhm B."/>
            <person name="Cannon C."/>
            <person name="Castanera R."/>
            <person name="Culley D."/>
            <person name="Daum C."/>
            <person name="Ezra D."/>
            <person name="Gonzalez J."/>
            <person name="Henrissat B."/>
            <person name="Kuo A."/>
            <person name="Liang C."/>
            <person name="Lipzen A."/>
            <person name="Lutzoni F."/>
            <person name="Magnuson J."/>
            <person name="Mondo S."/>
            <person name="Nolan M."/>
            <person name="Ohm R."/>
            <person name="Pangilinan J."/>
            <person name="Park H.-J."/>
            <person name="Ramirez L."/>
            <person name="Alfaro M."/>
            <person name="Sun H."/>
            <person name="Tritt A."/>
            <person name="Yoshinaga Y."/>
            <person name="Zwiers L.-H."/>
            <person name="Turgeon B."/>
            <person name="Goodwin S."/>
            <person name="Spatafora J."/>
            <person name="Crous P."/>
            <person name="Grigoriev I."/>
        </authorList>
    </citation>
    <scope>NUCLEOTIDE SEQUENCE</scope>
    <source>
        <strain evidence="3">CBS 130266</strain>
    </source>
</reference>
<feature type="non-terminal residue" evidence="3">
    <location>
        <position position="225"/>
    </location>
</feature>
<dbReference type="AlphaFoldDB" id="A0A9P4U085"/>
<dbReference type="InterPro" id="IPR013094">
    <property type="entry name" value="AB_hydrolase_3"/>
</dbReference>
<dbReference type="Gene3D" id="3.40.50.1820">
    <property type="entry name" value="alpha/beta hydrolase"/>
    <property type="match status" value="1"/>
</dbReference>
<protein>
    <submittedName>
        <fullName evidence="3">Alpha/beta hydrolase fold-3</fullName>
    </submittedName>
</protein>
<dbReference type="PANTHER" id="PTHR48081">
    <property type="entry name" value="AB HYDROLASE SUPERFAMILY PROTEIN C4A8.06C"/>
    <property type="match status" value="1"/>
</dbReference>
<dbReference type="OrthoDB" id="408631at2759"/>
<keyword evidence="4" id="KW-1185">Reference proteome</keyword>
<sequence length="225" mass="23824">VRIYQAAGSTNQSVPGAVFFHGGGWMLGSIAADDLFCRKLASDLNHVVVSVEYRLAPENVFPAAIDDCYSACLWTSENAKSLGIDPSQIYVTGNSAGGHLAAAVALKLADSGKASTIAAQVLRIPLTCHPSVWPGEKPPPKKNMPILEDSTAIAMINAFITQEKDRGNYLVSPLLASAELLRQLPPTYIDVCSADPLAAGGIAYAKKLEDHGVPVKLFVLDGMPH</sequence>
<dbReference type="PANTHER" id="PTHR48081:SF8">
    <property type="entry name" value="ALPHA_BETA HYDROLASE FOLD-3 DOMAIN-CONTAINING PROTEIN-RELATED"/>
    <property type="match status" value="1"/>
</dbReference>
<evidence type="ECO:0000256" key="1">
    <source>
        <dbReference type="ARBA" id="ARBA00022801"/>
    </source>
</evidence>
<dbReference type="Proteomes" id="UP000800235">
    <property type="component" value="Unassembled WGS sequence"/>
</dbReference>
<evidence type="ECO:0000313" key="3">
    <source>
        <dbReference type="EMBL" id="KAF2432485.1"/>
    </source>
</evidence>
<feature type="domain" description="Alpha/beta hydrolase fold-3" evidence="2">
    <location>
        <begin position="18"/>
        <end position="225"/>
    </location>
</feature>
<feature type="non-terminal residue" evidence="3">
    <location>
        <position position="1"/>
    </location>
</feature>
<organism evidence="3 4">
    <name type="scientific">Tothia fuscella</name>
    <dbReference type="NCBI Taxonomy" id="1048955"/>
    <lineage>
        <taxon>Eukaryota</taxon>
        <taxon>Fungi</taxon>
        <taxon>Dikarya</taxon>
        <taxon>Ascomycota</taxon>
        <taxon>Pezizomycotina</taxon>
        <taxon>Dothideomycetes</taxon>
        <taxon>Pleosporomycetidae</taxon>
        <taxon>Venturiales</taxon>
        <taxon>Cylindrosympodiaceae</taxon>
        <taxon>Tothia</taxon>
    </lineage>
</organism>
<accession>A0A9P4U085</accession>
<evidence type="ECO:0000259" key="2">
    <source>
        <dbReference type="Pfam" id="PF07859"/>
    </source>
</evidence>
<dbReference type="InterPro" id="IPR029058">
    <property type="entry name" value="AB_hydrolase_fold"/>
</dbReference>
<evidence type="ECO:0000313" key="4">
    <source>
        <dbReference type="Proteomes" id="UP000800235"/>
    </source>
</evidence>
<keyword evidence="1 3" id="KW-0378">Hydrolase</keyword>
<name>A0A9P4U085_9PEZI</name>
<dbReference type="GO" id="GO:0016787">
    <property type="term" value="F:hydrolase activity"/>
    <property type="evidence" value="ECO:0007669"/>
    <property type="project" value="UniProtKB-KW"/>
</dbReference>
<dbReference type="EMBL" id="MU007026">
    <property type="protein sequence ID" value="KAF2432485.1"/>
    <property type="molecule type" value="Genomic_DNA"/>
</dbReference>
<gene>
    <name evidence="3" type="ORF">EJ08DRAFT_562171</name>
</gene>
<dbReference type="InterPro" id="IPR050300">
    <property type="entry name" value="GDXG_lipolytic_enzyme"/>
</dbReference>
<dbReference type="Pfam" id="PF07859">
    <property type="entry name" value="Abhydrolase_3"/>
    <property type="match status" value="1"/>
</dbReference>
<comment type="caution">
    <text evidence="3">The sequence shown here is derived from an EMBL/GenBank/DDBJ whole genome shotgun (WGS) entry which is preliminary data.</text>
</comment>
<dbReference type="SUPFAM" id="SSF53474">
    <property type="entry name" value="alpha/beta-Hydrolases"/>
    <property type="match status" value="1"/>
</dbReference>